<dbReference type="InterPro" id="IPR014756">
    <property type="entry name" value="Ig_E-set"/>
</dbReference>
<comment type="function">
    <text evidence="1">Catalyzes the intermembrane transfer of phosphatidylglycerol and phosphatidylinositol.</text>
</comment>
<organism evidence="10 11">
    <name type="scientific">Mycena citricolor</name>
    <dbReference type="NCBI Taxonomy" id="2018698"/>
    <lineage>
        <taxon>Eukaryota</taxon>
        <taxon>Fungi</taxon>
        <taxon>Dikarya</taxon>
        <taxon>Basidiomycota</taxon>
        <taxon>Agaricomycotina</taxon>
        <taxon>Agaricomycetes</taxon>
        <taxon>Agaricomycetidae</taxon>
        <taxon>Agaricales</taxon>
        <taxon>Marasmiineae</taxon>
        <taxon>Mycenaceae</taxon>
        <taxon>Mycena</taxon>
    </lineage>
</organism>
<evidence type="ECO:0000259" key="9">
    <source>
        <dbReference type="SMART" id="SM00737"/>
    </source>
</evidence>
<evidence type="ECO:0000256" key="3">
    <source>
        <dbReference type="ARBA" id="ARBA00011245"/>
    </source>
</evidence>
<gene>
    <name evidence="10" type="ORF">MYCIT1_LOCUS14207</name>
</gene>
<evidence type="ECO:0000256" key="2">
    <source>
        <dbReference type="ARBA" id="ARBA00006370"/>
    </source>
</evidence>
<feature type="signal peptide" evidence="8">
    <location>
        <begin position="1"/>
        <end position="23"/>
    </location>
</feature>
<dbReference type="Gene3D" id="2.70.220.10">
    <property type="entry name" value="Ganglioside GM2 activator"/>
    <property type="match status" value="1"/>
</dbReference>
<dbReference type="PANTHER" id="PTHR11306:SF0">
    <property type="entry name" value="PHOSPHATIDYLGLYCEROL_PHOSPHATIDYLINOSITOL TRANSFER PROTEIN"/>
    <property type="match status" value="1"/>
</dbReference>
<comment type="caution">
    <text evidence="10">The sequence shown here is derived from an EMBL/GenBank/DDBJ whole genome shotgun (WGS) entry which is preliminary data.</text>
</comment>
<keyword evidence="11" id="KW-1185">Reference proteome</keyword>
<keyword evidence="7" id="KW-0445">Lipid transport</keyword>
<comment type="subunit">
    <text evidence="3">Monomer.</text>
</comment>
<evidence type="ECO:0000256" key="1">
    <source>
        <dbReference type="ARBA" id="ARBA00002053"/>
    </source>
</evidence>
<evidence type="ECO:0000256" key="4">
    <source>
        <dbReference type="ARBA" id="ARBA00016056"/>
    </source>
</evidence>
<keyword evidence="6 8" id="KW-0732">Signal</keyword>
<dbReference type="SUPFAM" id="SSF81296">
    <property type="entry name" value="E set domains"/>
    <property type="match status" value="1"/>
</dbReference>
<feature type="domain" description="MD-2-related lipid-recognition" evidence="9">
    <location>
        <begin position="45"/>
        <end position="167"/>
    </location>
</feature>
<evidence type="ECO:0000256" key="6">
    <source>
        <dbReference type="ARBA" id="ARBA00022729"/>
    </source>
</evidence>
<dbReference type="EMBL" id="CAVNYO010000158">
    <property type="protein sequence ID" value="CAK5270060.1"/>
    <property type="molecule type" value="Genomic_DNA"/>
</dbReference>
<evidence type="ECO:0000256" key="7">
    <source>
        <dbReference type="ARBA" id="ARBA00023055"/>
    </source>
</evidence>
<accession>A0AAD2H744</accession>
<evidence type="ECO:0000256" key="8">
    <source>
        <dbReference type="SAM" id="SignalP"/>
    </source>
</evidence>
<dbReference type="InterPro" id="IPR003172">
    <property type="entry name" value="ML_dom"/>
</dbReference>
<keyword evidence="5" id="KW-0813">Transport</keyword>
<dbReference type="InterPro" id="IPR036846">
    <property type="entry name" value="GM2-AP_sf"/>
</dbReference>
<dbReference type="CDD" id="cd00917">
    <property type="entry name" value="PG-PI_TP"/>
    <property type="match status" value="1"/>
</dbReference>
<dbReference type="InterPro" id="IPR033917">
    <property type="entry name" value="ML_PG-PI_TP"/>
</dbReference>
<evidence type="ECO:0000256" key="5">
    <source>
        <dbReference type="ARBA" id="ARBA00022448"/>
    </source>
</evidence>
<reference evidence="10" key="1">
    <citation type="submission" date="2023-11" db="EMBL/GenBank/DDBJ databases">
        <authorList>
            <person name="De Vega J J."/>
            <person name="De Vega J J."/>
        </authorList>
    </citation>
    <scope>NUCLEOTIDE SEQUENCE</scope>
</reference>
<evidence type="ECO:0000313" key="10">
    <source>
        <dbReference type="EMBL" id="CAK5270060.1"/>
    </source>
</evidence>
<sequence>MLMLKQLFSLVVLASAAAGSVLSLPKQLPIGSSSSSVLPPDSWSYEDCGNESDPVSITSISVSPDPPKIGQDLTVSVAFEVTQLVEEGAFADVLVKVGRIKLLNQRFDLCEEGRKANASVSCPVEPGNYVITQTVELPKETPKLRYVINVQGWTKAEKALACVDLGVYFRPFFQVWD</sequence>
<dbReference type="Proteomes" id="UP001295794">
    <property type="component" value="Unassembled WGS sequence"/>
</dbReference>
<feature type="chain" id="PRO_5042067604" description="Phosphatidylglycerol/phosphatidylinositol transfer protein" evidence="8">
    <location>
        <begin position="24"/>
        <end position="177"/>
    </location>
</feature>
<dbReference type="InterPro" id="IPR039670">
    <property type="entry name" value="NPC2-like"/>
</dbReference>
<dbReference type="GO" id="GO:0032934">
    <property type="term" value="F:sterol binding"/>
    <property type="evidence" value="ECO:0007669"/>
    <property type="project" value="InterPro"/>
</dbReference>
<proteinExistence type="inferred from homology"/>
<comment type="similarity">
    <text evidence="2">Belongs to the NPC2 family.</text>
</comment>
<evidence type="ECO:0000313" key="11">
    <source>
        <dbReference type="Proteomes" id="UP001295794"/>
    </source>
</evidence>
<dbReference type="Pfam" id="PF02221">
    <property type="entry name" value="E1_DerP2_DerF2"/>
    <property type="match status" value="1"/>
</dbReference>
<dbReference type="SMART" id="SM00737">
    <property type="entry name" value="ML"/>
    <property type="match status" value="1"/>
</dbReference>
<dbReference type="GO" id="GO:0032366">
    <property type="term" value="P:intracellular sterol transport"/>
    <property type="evidence" value="ECO:0007669"/>
    <property type="project" value="InterPro"/>
</dbReference>
<dbReference type="PANTHER" id="PTHR11306">
    <property type="entry name" value="NIEMANN PICK TYPE C2 PROTEIN NPC2-RELATED"/>
    <property type="match status" value="1"/>
</dbReference>
<dbReference type="AlphaFoldDB" id="A0AAD2H744"/>
<name>A0AAD2H744_9AGAR</name>
<protein>
    <recommendedName>
        <fullName evidence="4">Phosphatidylglycerol/phosphatidylinositol transfer protein</fullName>
    </recommendedName>
</protein>